<name>A0A6A5WUR3_9PLEO</name>
<reference evidence="2" key="1">
    <citation type="journal article" date="2020" name="Stud. Mycol.">
        <title>101 Dothideomycetes genomes: a test case for predicting lifestyles and emergence of pathogens.</title>
        <authorList>
            <person name="Haridas S."/>
            <person name="Albert R."/>
            <person name="Binder M."/>
            <person name="Bloem J."/>
            <person name="Labutti K."/>
            <person name="Salamov A."/>
            <person name="Andreopoulos B."/>
            <person name="Baker S."/>
            <person name="Barry K."/>
            <person name="Bills G."/>
            <person name="Bluhm B."/>
            <person name="Cannon C."/>
            <person name="Castanera R."/>
            <person name="Culley D."/>
            <person name="Daum C."/>
            <person name="Ezra D."/>
            <person name="Gonzalez J."/>
            <person name="Henrissat B."/>
            <person name="Kuo A."/>
            <person name="Liang C."/>
            <person name="Lipzen A."/>
            <person name="Lutzoni F."/>
            <person name="Magnuson J."/>
            <person name="Mondo S."/>
            <person name="Nolan M."/>
            <person name="Ohm R."/>
            <person name="Pangilinan J."/>
            <person name="Park H.-J."/>
            <person name="Ramirez L."/>
            <person name="Alfaro M."/>
            <person name="Sun H."/>
            <person name="Tritt A."/>
            <person name="Yoshinaga Y."/>
            <person name="Zwiers L.-H."/>
            <person name="Turgeon B."/>
            <person name="Goodwin S."/>
            <person name="Spatafora J."/>
            <person name="Crous P."/>
            <person name="Grigoriev I."/>
        </authorList>
    </citation>
    <scope>NUCLEOTIDE SEQUENCE</scope>
    <source>
        <strain evidence="2">CBS 123094</strain>
    </source>
</reference>
<accession>A0A6A5WUR3</accession>
<keyword evidence="1" id="KW-0812">Transmembrane</keyword>
<feature type="transmembrane region" description="Helical" evidence="1">
    <location>
        <begin position="34"/>
        <end position="57"/>
    </location>
</feature>
<keyword evidence="1" id="KW-1133">Transmembrane helix</keyword>
<evidence type="ECO:0000256" key="1">
    <source>
        <dbReference type="SAM" id="Phobius"/>
    </source>
</evidence>
<keyword evidence="3" id="KW-1185">Reference proteome</keyword>
<dbReference type="AlphaFoldDB" id="A0A6A5WUR3"/>
<evidence type="ECO:0000313" key="2">
    <source>
        <dbReference type="EMBL" id="KAF2005560.1"/>
    </source>
</evidence>
<evidence type="ECO:0000313" key="3">
    <source>
        <dbReference type="Proteomes" id="UP000799779"/>
    </source>
</evidence>
<keyword evidence="1" id="KW-0472">Membrane</keyword>
<proteinExistence type="predicted"/>
<dbReference type="EMBL" id="ML977562">
    <property type="protein sequence ID" value="KAF2005560.1"/>
    <property type="molecule type" value="Genomic_DNA"/>
</dbReference>
<organism evidence="2 3">
    <name type="scientific">Amniculicola lignicola CBS 123094</name>
    <dbReference type="NCBI Taxonomy" id="1392246"/>
    <lineage>
        <taxon>Eukaryota</taxon>
        <taxon>Fungi</taxon>
        <taxon>Dikarya</taxon>
        <taxon>Ascomycota</taxon>
        <taxon>Pezizomycotina</taxon>
        <taxon>Dothideomycetes</taxon>
        <taxon>Pleosporomycetidae</taxon>
        <taxon>Pleosporales</taxon>
        <taxon>Amniculicolaceae</taxon>
        <taxon>Amniculicola</taxon>
    </lineage>
</organism>
<gene>
    <name evidence="2" type="ORF">P154DRAFT_518328</name>
</gene>
<protein>
    <submittedName>
        <fullName evidence="2">Uncharacterized protein</fullName>
    </submittedName>
</protein>
<sequence length="63" mass="6702">MGKRRRGVKVYEGGSRAGGIKGGMRGLKAGITPCYVVVEVVCWSVMGVGGCLEGWYFSTYLPA</sequence>
<dbReference type="Proteomes" id="UP000799779">
    <property type="component" value="Unassembled WGS sequence"/>
</dbReference>